<proteinExistence type="predicted"/>
<accession>A0A9P4U0J7</accession>
<protein>
    <submittedName>
        <fullName evidence="2">Uncharacterized protein</fullName>
    </submittedName>
</protein>
<evidence type="ECO:0000313" key="2">
    <source>
        <dbReference type="EMBL" id="KAF2431962.1"/>
    </source>
</evidence>
<keyword evidence="3" id="KW-1185">Reference proteome</keyword>
<sequence length="187" mass="20528">MDFLKFSLATTVTRIAGIASSGIFAGYTLALSDAAVPAILVAKDEVTLAQQWRVQYLKGFTIAIPATIINILSWGFLAYTSHNFSNPLPMQLFTTAAITTGSGTVFAWTALRHINGALSIRTEKLAGPGTTGQHMAMTYSKNEKWSKETEAKYETRELIMLWERYNRYRAWILVVGTIVGGVGLAML</sequence>
<feature type="transmembrane region" description="Helical" evidence="1">
    <location>
        <begin position="168"/>
        <end position="186"/>
    </location>
</feature>
<gene>
    <name evidence="2" type="ORF">EJ08DRAFT_732721</name>
</gene>
<feature type="transmembrane region" description="Helical" evidence="1">
    <location>
        <begin position="60"/>
        <end position="80"/>
    </location>
</feature>
<dbReference type="Proteomes" id="UP000800235">
    <property type="component" value="Unassembled WGS sequence"/>
</dbReference>
<keyword evidence="1" id="KW-1133">Transmembrane helix</keyword>
<comment type="caution">
    <text evidence="2">The sequence shown here is derived from an EMBL/GenBank/DDBJ whole genome shotgun (WGS) entry which is preliminary data.</text>
</comment>
<dbReference type="OrthoDB" id="5954308at2759"/>
<evidence type="ECO:0000313" key="3">
    <source>
        <dbReference type="Proteomes" id="UP000800235"/>
    </source>
</evidence>
<evidence type="ECO:0000256" key="1">
    <source>
        <dbReference type="SAM" id="Phobius"/>
    </source>
</evidence>
<dbReference type="EMBL" id="MU007028">
    <property type="protein sequence ID" value="KAF2431962.1"/>
    <property type="molecule type" value="Genomic_DNA"/>
</dbReference>
<keyword evidence="1" id="KW-0812">Transmembrane</keyword>
<dbReference type="AlphaFoldDB" id="A0A9P4U0J7"/>
<feature type="transmembrane region" description="Helical" evidence="1">
    <location>
        <begin position="92"/>
        <end position="111"/>
    </location>
</feature>
<keyword evidence="1" id="KW-0472">Membrane</keyword>
<organism evidence="2 3">
    <name type="scientific">Tothia fuscella</name>
    <dbReference type="NCBI Taxonomy" id="1048955"/>
    <lineage>
        <taxon>Eukaryota</taxon>
        <taxon>Fungi</taxon>
        <taxon>Dikarya</taxon>
        <taxon>Ascomycota</taxon>
        <taxon>Pezizomycotina</taxon>
        <taxon>Dothideomycetes</taxon>
        <taxon>Pleosporomycetidae</taxon>
        <taxon>Venturiales</taxon>
        <taxon>Cylindrosympodiaceae</taxon>
        <taxon>Tothia</taxon>
    </lineage>
</organism>
<name>A0A9P4U0J7_9PEZI</name>
<reference evidence="2" key="1">
    <citation type="journal article" date="2020" name="Stud. Mycol.">
        <title>101 Dothideomycetes genomes: a test case for predicting lifestyles and emergence of pathogens.</title>
        <authorList>
            <person name="Haridas S."/>
            <person name="Albert R."/>
            <person name="Binder M."/>
            <person name="Bloem J."/>
            <person name="Labutti K."/>
            <person name="Salamov A."/>
            <person name="Andreopoulos B."/>
            <person name="Baker S."/>
            <person name="Barry K."/>
            <person name="Bills G."/>
            <person name="Bluhm B."/>
            <person name="Cannon C."/>
            <person name="Castanera R."/>
            <person name="Culley D."/>
            <person name="Daum C."/>
            <person name="Ezra D."/>
            <person name="Gonzalez J."/>
            <person name="Henrissat B."/>
            <person name="Kuo A."/>
            <person name="Liang C."/>
            <person name="Lipzen A."/>
            <person name="Lutzoni F."/>
            <person name="Magnuson J."/>
            <person name="Mondo S."/>
            <person name="Nolan M."/>
            <person name="Ohm R."/>
            <person name="Pangilinan J."/>
            <person name="Park H.-J."/>
            <person name="Ramirez L."/>
            <person name="Alfaro M."/>
            <person name="Sun H."/>
            <person name="Tritt A."/>
            <person name="Yoshinaga Y."/>
            <person name="Zwiers L.-H."/>
            <person name="Turgeon B."/>
            <person name="Goodwin S."/>
            <person name="Spatafora J."/>
            <person name="Crous P."/>
            <person name="Grigoriev I."/>
        </authorList>
    </citation>
    <scope>NUCLEOTIDE SEQUENCE</scope>
    <source>
        <strain evidence="2">CBS 130266</strain>
    </source>
</reference>